<keyword evidence="7" id="KW-0865">Zymogen</keyword>
<evidence type="ECO:0000313" key="11">
    <source>
        <dbReference type="EMBL" id="CDJ38252.1"/>
    </source>
</evidence>
<evidence type="ECO:0000256" key="3">
    <source>
        <dbReference type="ARBA" id="ARBA00022670"/>
    </source>
</evidence>
<reference evidence="11" key="2">
    <citation type="submission" date="2013-10" db="EMBL/GenBank/DDBJ databases">
        <authorList>
            <person name="Aslett M."/>
        </authorList>
    </citation>
    <scope>NUCLEOTIDE SEQUENCE [LARGE SCALE GENOMIC DNA]</scope>
    <source>
        <strain evidence="11">Houghton</strain>
    </source>
</reference>
<dbReference type="InterPro" id="IPR023333">
    <property type="entry name" value="Proteasome_suB-type"/>
</dbReference>
<dbReference type="SMR" id="U6KPM2"/>
<dbReference type="SUPFAM" id="SSF56235">
    <property type="entry name" value="N-terminal nucleophile aminohydrolases (Ntn hydrolases)"/>
    <property type="match status" value="1"/>
</dbReference>
<dbReference type="PROSITE" id="PS00854">
    <property type="entry name" value="PROTEASOME_BETA_1"/>
    <property type="match status" value="1"/>
</dbReference>
<dbReference type="InterPro" id="IPR001353">
    <property type="entry name" value="Proteasome_sua/b"/>
</dbReference>
<dbReference type="GO" id="GO:0004298">
    <property type="term" value="F:threonine-type endopeptidase activity"/>
    <property type="evidence" value="ECO:0007669"/>
    <property type="project" value="UniProtKB-KW"/>
</dbReference>
<keyword evidence="12" id="KW-1185">Reference proteome</keyword>
<dbReference type="PANTHER" id="PTHR32194">
    <property type="entry name" value="METALLOPROTEASE TLDD"/>
    <property type="match status" value="1"/>
</dbReference>
<dbReference type="Gene3D" id="3.60.20.10">
    <property type="entry name" value="Glutamine Phosphoribosylpyrophosphate, subunit 1, domain 1"/>
    <property type="match status" value="1"/>
</dbReference>
<comment type="catalytic activity">
    <reaction evidence="1">
        <text>Cleavage of peptide bonds with very broad specificity.</text>
        <dbReference type="EC" id="3.4.25.1"/>
    </reaction>
</comment>
<evidence type="ECO:0000313" key="12">
    <source>
        <dbReference type="Proteomes" id="UP000030747"/>
    </source>
</evidence>
<dbReference type="GeneID" id="25251131"/>
<accession>U6KPM2</accession>
<evidence type="ECO:0000256" key="1">
    <source>
        <dbReference type="ARBA" id="ARBA00001198"/>
    </source>
</evidence>
<dbReference type="PRINTS" id="PR00141">
    <property type="entry name" value="PROTEASOME"/>
</dbReference>
<dbReference type="OMA" id="NLGMAMQ"/>
<reference evidence="11" key="1">
    <citation type="submission" date="2013-10" db="EMBL/GenBank/DDBJ databases">
        <title>Genomic analysis of the causative agents of coccidiosis in chickens.</title>
        <authorList>
            <person name="Reid A.J."/>
            <person name="Blake D."/>
            <person name="Billington K."/>
            <person name="Browne H."/>
            <person name="Dunn M."/>
            <person name="Hung S."/>
            <person name="Kawahara F."/>
            <person name="Miranda-Saavedra D."/>
            <person name="Mourier T."/>
            <person name="Nagra H."/>
            <person name="Otto T.D."/>
            <person name="Rawlings N."/>
            <person name="Sanchez A."/>
            <person name="Sanders M."/>
            <person name="Subramaniam C."/>
            <person name="Tay Y."/>
            <person name="Dear P."/>
            <person name="Doerig C."/>
            <person name="Gruber A."/>
            <person name="Parkinson J."/>
            <person name="Shirley M."/>
            <person name="Wan K.L."/>
            <person name="Berriman M."/>
            <person name="Tomley F."/>
            <person name="Pain A."/>
        </authorList>
    </citation>
    <scope>NUCLEOTIDE SEQUENCE [LARGE SCALE GENOMIC DNA]</scope>
    <source>
        <strain evidence="11">Houghton</strain>
    </source>
</reference>
<dbReference type="RefSeq" id="XP_013229090.1">
    <property type="nucleotide sequence ID" value="XM_013373636.1"/>
</dbReference>
<dbReference type="VEuPathDB" id="ToxoDB:ETH_00009675"/>
<dbReference type="GO" id="GO:0005737">
    <property type="term" value="C:cytoplasm"/>
    <property type="evidence" value="ECO:0007669"/>
    <property type="project" value="UniProtKB-SubCell"/>
</dbReference>
<dbReference type="InterPro" id="IPR016050">
    <property type="entry name" value="Proteasome_bsu_CS"/>
</dbReference>
<comment type="similarity">
    <text evidence="10">Belongs to the peptidase T1B family.</text>
</comment>
<comment type="subunit">
    <text evidence="10">Component of the proteasome complex.</text>
</comment>
<gene>
    <name evidence="11" type="ORF">ETH_00009675</name>
</gene>
<evidence type="ECO:0000256" key="4">
    <source>
        <dbReference type="ARBA" id="ARBA00022698"/>
    </source>
</evidence>
<keyword evidence="4" id="KW-0888">Threonine protease</keyword>
<feature type="non-terminal residue" evidence="11">
    <location>
        <position position="225"/>
    </location>
</feature>
<proteinExistence type="inferred from homology"/>
<feature type="active site" description="Nucleophile" evidence="9">
    <location>
        <position position="20"/>
    </location>
</feature>
<dbReference type="Proteomes" id="UP000030747">
    <property type="component" value="Unassembled WGS sequence"/>
</dbReference>
<keyword evidence="3" id="KW-0645">Protease</keyword>
<evidence type="ECO:0000256" key="2">
    <source>
        <dbReference type="ARBA" id="ARBA00022490"/>
    </source>
</evidence>
<evidence type="ECO:0000256" key="5">
    <source>
        <dbReference type="ARBA" id="ARBA00022801"/>
    </source>
</evidence>
<dbReference type="PANTHER" id="PTHR32194:SF3">
    <property type="entry name" value="PROTEASOME SUBUNIT BETA"/>
    <property type="match status" value="1"/>
</dbReference>
<evidence type="ECO:0000256" key="7">
    <source>
        <dbReference type="ARBA" id="ARBA00023145"/>
    </source>
</evidence>
<dbReference type="AlphaFoldDB" id="U6KPM2"/>
<evidence type="ECO:0000256" key="10">
    <source>
        <dbReference type="RuleBase" id="RU004203"/>
    </source>
</evidence>
<dbReference type="InterPro" id="IPR000243">
    <property type="entry name" value="Pept_T1A_subB"/>
</dbReference>
<dbReference type="GO" id="GO:0051603">
    <property type="term" value="P:proteolysis involved in protein catabolic process"/>
    <property type="evidence" value="ECO:0007669"/>
    <property type="project" value="InterPro"/>
</dbReference>
<dbReference type="InterPro" id="IPR029055">
    <property type="entry name" value="Ntn_hydrolases_N"/>
</dbReference>
<comment type="subcellular location">
    <subcellularLocation>
        <location evidence="10">Cytoplasm</location>
    </subcellularLocation>
    <subcellularLocation>
        <location evidence="10">Nucleus</location>
    </subcellularLocation>
</comment>
<evidence type="ECO:0000256" key="8">
    <source>
        <dbReference type="ARBA" id="ARBA00023242"/>
    </source>
</evidence>
<protein>
    <recommendedName>
        <fullName evidence="10">Proteasome subunit beta</fullName>
    </recommendedName>
</protein>
<keyword evidence="2 10" id="KW-0963">Cytoplasm</keyword>
<dbReference type="VEuPathDB" id="ToxoDB:ETH2_1312100"/>
<comment type="function">
    <text evidence="10">Component of the proteasome, a multicatalytic proteinase complex which is characterized by its ability to cleave peptides with Arg, Phe, Tyr, Leu, and Glu adjacent to the leaving group at neutral or slightly basic pH. The proteasome has an ATP-dependent proteolytic activity.</text>
</comment>
<evidence type="ECO:0000256" key="9">
    <source>
        <dbReference type="PIRSR" id="PIRSR600243-1"/>
    </source>
</evidence>
<dbReference type="OrthoDB" id="328122at2759"/>
<keyword evidence="6 10" id="KW-0647">Proteasome</keyword>
<keyword evidence="5" id="KW-0378">Hydrolase</keyword>
<dbReference type="CDD" id="cd03761">
    <property type="entry name" value="proteasome_beta_type_5"/>
    <property type="match status" value="1"/>
</dbReference>
<keyword evidence="8 10" id="KW-0539">Nucleus</keyword>
<organism evidence="11 12">
    <name type="scientific">Eimeria tenella</name>
    <name type="common">Coccidian parasite</name>
    <dbReference type="NCBI Taxonomy" id="5802"/>
    <lineage>
        <taxon>Eukaryota</taxon>
        <taxon>Sar</taxon>
        <taxon>Alveolata</taxon>
        <taxon>Apicomplexa</taxon>
        <taxon>Conoidasida</taxon>
        <taxon>Coccidia</taxon>
        <taxon>Eucoccidiorida</taxon>
        <taxon>Eimeriorina</taxon>
        <taxon>Eimeriidae</taxon>
        <taxon>Eimeria</taxon>
    </lineage>
</organism>
<dbReference type="GO" id="GO:0005634">
    <property type="term" value="C:nucleus"/>
    <property type="evidence" value="ECO:0007669"/>
    <property type="project" value="UniProtKB-SubCell"/>
</dbReference>
<dbReference type="Pfam" id="PF00227">
    <property type="entry name" value="Proteasome"/>
    <property type="match status" value="1"/>
</dbReference>
<dbReference type="EMBL" id="HG673821">
    <property type="protein sequence ID" value="CDJ38252.1"/>
    <property type="molecule type" value="Genomic_DNA"/>
</dbReference>
<dbReference type="GO" id="GO:0005839">
    <property type="term" value="C:proteasome core complex"/>
    <property type="evidence" value="ECO:0007669"/>
    <property type="project" value="InterPro"/>
</dbReference>
<name>U6KPM2_EIMTE</name>
<dbReference type="PROSITE" id="PS51476">
    <property type="entry name" value="PROTEASOME_BETA_2"/>
    <property type="match status" value="1"/>
</dbReference>
<evidence type="ECO:0000256" key="6">
    <source>
        <dbReference type="ARBA" id="ARBA00022942"/>
    </source>
</evidence>
<dbReference type="FunFam" id="3.60.20.10:FF:000051">
    <property type="entry name" value="Proteasome subunit beta"/>
    <property type="match status" value="1"/>
</dbReference>
<sequence length="225" mass="24241">MGPPGAPASGGPSMGFKKGTTTLAFIYKGGIVIAVDSRASMGVAISSQTVCKVLEISSIILGTMAGGAADCSYWERYLSKLCALFEHRNQEKIPVAAASNLLANIFYAWRGYGLCCGTMIAGWNPNSEEPELYYVDDKATRLKGNLFSCGSGSTFAYGVLDNSYRWDMSEAEAVELGRRAIYHAAHRDGGSGGLCRVYCCYRGGWRRVVAGDDISEMHYAYAAEQ</sequence>